<dbReference type="PROSITE" id="PS50994">
    <property type="entry name" value="INTEGRASE"/>
    <property type="match status" value="1"/>
</dbReference>
<dbReference type="Gene3D" id="3.30.420.10">
    <property type="entry name" value="Ribonuclease H-like superfamily/Ribonuclease H"/>
    <property type="match status" value="1"/>
</dbReference>
<dbReference type="InterPro" id="IPR012337">
    <property type="entry name" value="RNaseH-like_sf"/>
</dbReference>
<protein>
    <recommendedName>
        <fullName evidence="2">Integrase catalytic domain-containing protein</fullName>
    </recommendedName>
</protein>
<feature type="compositionally biased region" description="Basic and acidic residues" evidence="1">
    <location>
        <begin position="379"/>
        <end position="391"/>
    </location>
</feature>
<dbReference type="Pfam" id="PF17921">
    <property type="entry name" value="Integrase_H2C2"/>
    <property type="match status" value="1"/>
</dbReference>
<keyword evidence="4" id="KW-1185">Reference proteome</keyword>
<dbReference type="GO" id="GO:0015074">
    <property type="term" value="P:DNA integration"/>
    <property type="evidence" value="ECO:0007669"/>
    <property type="project" value="InterPro"/>
</dbReference>
<dbReference type="Proteomes" id="UP000553632">
    <property type="component" value="Unassembled WGS sequence"/>
</dbReference>
<gene>
    <name evidence="3" type="ORF">FOZ63_025529</name>
</gene>
<dbReference type="AlphaFoldDB" id="A0A7J6SND9"/>
<evidence type="ECO:0000313" key="3">
    <source>
        <dbReference type="EMBL" id="KAF4734351.1"/>
    </source>
</evidence>
<dbReference type="EMBL" id="JABANO010016920">
    <property type="protein sequence ID" value="KAF4734351.1"/>
    <property type="molecule type" value="Genomic_DNA"/>
</dbReference>
<feature type="domain" description="Integrase catalytic" evidence="2">
    <location>
        <begin position="41"/>
        <end position="226"/>
    </location>
</feature>
<dbReference type="GO" id="GO:0003676">
    <property type="term" value="F:nucleic acid binding"/>
    <property type="evidence" value="ECO:0007669"/>
    <property type="project" value="InterPro"/>
</dbReference>
<proteinExistence type="predicted"/>
<evidence type="ECO:0000256" key="1">
    <source>
        <dbReference type="SAM" id="MobiDB-lite"/>
    </source>
</evidence>
<dbReference type="InterPro" id="IPR052160">
    <property type="entry name" value="Gypsy_RT_Integrase-like"/>
</dbReference>
<dbReference type="SUPFAM" id="SSF53098">
    <property type="entry name" value="Ribonuclease H-like"/>
    <property type="match status" value="1"/>
</dbReference>
<organism evidence="3 4">
    <name type="scientific">Perkinsus olseni</name>
    <name type="common">Perkinsus atlanticus</name>
    <dbReference type="NCBI Taxonomy" id="32597"/>
    <lineage>
        <taxon>Eukaryota</taxon>
        <taxon>Sar</taxon>
        <taxon>Alveolata</taxon>
        <taxon>Perkinsozoa</taxon>
        <taxon>Perkinsea</taxon>
        <taxon>Perkinsida</taxon>
        <taxon>Perkinsidae</taxon>
        <taxon>Perkinsus</taxon>
    </lineage>
</organism>
<dbReference type="Gene3D" id="1.10.340.70">
    <property type="match status" value="1"/>
</dbReference>
<dbReference type="InterPro" id="IPR001584">
    <property type="entry name" value="Integrase_cat-core"/>
</dbReference>
<dbReference type="PANTHER" id="PTHR47266">
    <property type="entry name" value="ENDONUCLEASE-RELATED"/>
    <property type="match status" value="1"/>
</dbReference>
<feature type="non-terminal residue" evidence="3">
    <location>
        <position position="1"/>
    </location>
</feature>
<accession>A0A7J6SND9</accession>
<dbReference type="InterPro" id="IPR036397">
    <property type="entry name" value="RNaseH_sf"/>
</dbReference>
<reference evidence="3 4" key="1">
    <citation type="submission" date="2020-04" db="EMBL/GenBank/DDBJ databases">
        <title>Perkinsus olseni comparative genomics.</title>
        <authorList>
            <person name="Bogema D.R."/>
        </authorList>
    </citation>
    <scope>NUCLEOTIDE SEQUENCE [LARGE SCALE GENOMIC DNA]</scope>
    <source>
        <strain evidence="3 4">ATCC PRA-207</strain>
    </source>
</reference>
<comment type="caution">
    <text evidence="3">The sequence shown here is derived from an EMBL/GenBank/DDBJ whole genome shotgun (WGS) entry which is preliminary data.</text>
</comment>
<sequence>VNAMEGKYYWKAMRRDVKHFFKQCPGCQRSRGLGAWVDTHPHINPRVHLAVNDALSIDWLGPVKDTVQGGELTTTTTAPQYCLHVSDPFSGANQFYVASDRTALTAVRLLEEHCWRFGWPYVISSDCDKAFQSKVFQSWCLANQLLHVTDPPYSAQRRAYLERVHAELWSCIRSLRLATSDGVTNSSRSSLRPWYTLLPMISHCLNSSAGDEEGAVSPHTLVFAYQVRGPPALEPRPRPERLRPFIEGHQDQKPFKITSEAIIGFRREQEELLRSYRDHLVRKVRQASIKFAERNVRRRQLDNIGLTKGTLLWVRAPSSSKLSPRWNGPVRVSEYVSGKQFVIVESLIGRPLGEVHLSNIRFAYLNEAQLREYTARESRSIEEAQADEKRTPSQPVPVHSSRRFPSLRYFYATTEDGKVELQRSLLPEGFTGPTDYWVACDNCGVWTIVPKEVHDEYKDKDFTCGDIDCPCIAQLL</sequence>
<feature type="region of interest" description="Disordered" evidence="1">
    <location>
        <begin position="379"/>
        <end position="399"/>
    </location>
</feature>
<name>A0A7J6SND9_PEROL</name>
<evidence type="ECO:0000313" key="4">
    <source>
        <dbReference type="Proteomes" id="UP000553632"/>
    </source>
</evidence>
<dbReference type="InterPro" id="IPR041588">
    <property type="entry name" value="Integrase_H2C2"/>
</dbReference>
<evidence type="ECO:0000259" key="2">
    <source>
        <dbReference type="PROSITE" id="PS50994"/>
    </source>
</evidence>